<gene>
    <name evidence="4" type="ORF">Tco_1019855</name>
</gene>
<feature type="region of interest" description="Disordered" evidence="2">
    <location>
        <begin position="627"/>
        <end position="663"/>
    </location>
</feature>
<protein>
    <recommendedName>
        <fullName evidence="3">Retroviral polymerase SH3-like domain-containing protein</fullName>
    </recommendedName>
</protein>
<dbReference type="InterPro" id="IPR057670">
    <property type="entry name" value="SH3_retrovirus"/>
</dbReference>
<feature type="coiled-coil region" evidence="1">
    <location>
        <begin position="216"/>
        <end position="243"/>
    </location>
</feature>
<feature type="compositionally biased region" description="Polar residues" evidence="2">
    <location>
        <begin position="575"/>
        <end position="592"/>
    </location>
</feature>
<feature type="compositionally biased region" description="Polar residues" evidence="2">
    <location>
        <begin position="92"/>
        <end position="107"/>
    </location>
</feature>
<accession>A0ABQ5FYD2</accession>
<reference evidence="4" key="1">
    <citation type="journal article" date="2022" name="Int. J. Mol. Sci.">
        <title>Draft Genome of Tanacetum Coccineum: Genomic Comparison of Closely Related Tanacetum-Family Plants.</title>
        <authorList>
            <person name="Yamashiro T."/>
            <person name="Shiraishi A."/>
            <person name="Nakayama K."/>
            <person name="Satake H."/>
        </authorList>
    </citation>
    <scope>NUCLEOTIDE SEQUENCE</scope>
</reference>
<feature type="compositionally biased region" description="Basic and acidic residues" evidence="2">
    <location>
        <begin position="593"/>
        <end position="602"/>
    </location>
</feature>
<evidence type="ECO:0000313" key="5">
    <source>
        <dbReference type="Proteomes" id="UP001151760"/>
    </source>
</evidence>
<dbReference type="Proteomes" id="UP001151760">
    <property type="component" value="Unassembled WGS sequence"/>
</dbReference>
<dbReference type="EMBL" id="BQNB010017893">
    <property type="protein sequence ID" value="GJT68375.1"/>
    <property type="molecule type" value="Genomic_DNA"/>
</dbReference>
<keyword evidence="5" id="KW-1185">Reference proteome</keyword>
<sequence>MQALYVLKTLLLRNNENYVPMVICLLRYRKSGISVKMQFRIRYGQIGVQNIGNGNVVAARAEGNAMGIMTKEKGCCLSSDSAVDCSKERSRNPTPAKQASTSGTQTDKAPIYDSDGSAEEQYIELLEPIPEPHQVQQNDSNVISDFRVVNGGGGTVDQHPETVEETQAAKFVRDFKSLAKEADDIMLSTRHWNGKFETSLRAVVRKRIFVRIIIDKIRTDKAYNDMQQKIERLQAQLGDLKGKSKDTPCVSKNLDPLSRIENENVELEFQEPKASLNSSGSVSGTVRFGNVHVAAIGFLGDLQWGNILIHQGKQFNKHLHHQSHEMASASYLPQGLEQFYQSMGSLFITKIDREDIGKLGAKGDIGFFIGYSANSCAYRVYNRRTKKIMETMNVTFDELSAMAFEKSSSKPGFKACLWNNQFRTRSYLCSNVKEAMTDPTWIESMQEELLQFKRLDAMMKRTRHPKQGLSGCERVPARGRIDFLKTFACCLDGSYPDILAYAAHNHSLCCVSNGRKNCILAWYAKRRRNHFFKGIIDPTLFIRRLDDDILVVQVYVDDIIFGSAHPRLPTGRPLHQSSSNRSIQLSGSSPCQNRRDLPRNTPLDRVEVLGMIKKRSKVRMGIMPTKTELALEQSQQESTSNSTTNTMAEQNDPAQPPTRTDEQIVPRSQWLTIGKSNLLFNAQKIQKNPIFQISVDILSNTNFFQAFTASANVPAIYLQQFWKTMSYNEKTGIYSCQLDEQWFDLSADLLRKALAITPVNPAHPFELPPSGDTVIDFVEILRNST</sequence>
<feature type="region of interest" description="Disordered" evidence="2">
    <location>
        <begin position="571"/>
        <end position="602"/>
    </location>
</feature>
<evidence type="ECO:0000256" key="2">
    <source>
        <dbReference type="SAM" id="MobiDB-lite"/>
    </source>
</evidence>
<feature type="compositionally biased region" description="Low complexity" evidence="2">
    <location>
        <begin position="632"/>
        <end position="646"/>
    </location>
</feature>
<keyword evidence="1" id="KW-0175">Coiled coil</keyword>
<evidence type="ECO:0000313" key="4">
    <source>
        <dbReference type="EMBL" id="GJT68375.1"/>
    </source>
</evidence>
<feature type="region of interest" description="Disordered" evidence="2">
    <location>
        <begin position="84"/>
        <end position="113"/>
    </location>
</feature>
<reference evidence="4" key="2">
    <citation type="submission" date="2022-01" db="EMBL/GenBank/DDBJ databases">
        <authorList>
            <person name="Yamashiro T."/>
            <person name="Shiraishi A."/>
            <person name="Satake H."/>
            <person name="Nakayama K."/>
        </authorList>
    </citation>
    <scope>NUCLEOTIDE SEQUENCE</scope>
</reference>
<proteinExistence type="predicted"/>
<dbReference type="Pfam" id="PF25597">
    <property type="entry name" value="SH3_retrovirus"/>
    <property type="match status" value="1"/>
</dbReference>
<evidence type="ECO:0000259" key="3">
    <source>
        <dbReference type="Pfam" id="PF25597"/>
    </source>
</evidence>
<feature type="domain" description="Retroviral polymerase SH3-like" evidence="3">
    <location>
        <begin position="350"/>
        <end position="407"/>
    </location>
</feature>
<name>A0ABQ5FYD2_9ASTR</name>
<evidence type="ECO:0000256" key="1">
    <source>
        <dbReference type="SAM" id="Coils"/>
    </source>
</evidence>
<organism evidence="4 5">
    <name type="scientific">Tanacetum coccineum</name>
    <dbReference type="NCBI Taxonomy" id="301880"/>
    <lineage>
        <taxon>Eukaryota</taxon>
        <taxon>Viridiplantae</taxon>
        <taxon>Streptophyta</taxon>
        <taxon>Embryophyta</taxon>
        <taxon>Tracheophyta</taxon>
        <taxon>Spermatophyta</taxon>
        <taxon>Magnoliopsida</taxon>
        <taxon>eudicotyledons</taxon>
        <taxon>Gunneridae</taxon>
        <taxon>Pentapetalae</taxon>
        <taxon>asterids</taxon>
        <taxon>campanulids</taxon>
        <taxon>Asterales</taxon>
        <taxon>Asteraceae</taxon>
        <taxon>Asteroideae</taxon>
        <taxon>Anthemideae</taxon>
        <taxon>Anthemidinae</taxon>
        <taxon>Tanacetum</taxon>
    </lineage>
</organism>
<comment type="caution">
    <text evidence="4">The sequence shown here is derived from an EMBL/GenBank/DDBJ whole genome shotgun (WGS) entry which is preliminary data.</text>
</comment>